<sequence length="108" mass="11926">MDSQHVTTGRIRSKRLLTPAHGAQQRATANKSDKNECMHVKGEYMDALFIPEEISGIDHGLHVNQPIKVALEIFSTPCTCPSIACVAFLTICSNVKVPIIDVCSSWRF</sequence>
<gene>
    <name evidence="1" type="ORF">I3842_09G146200</name>
</gene>
<dbReference type="AlphaFoldDB" id="A0A922J6E1"/>
<accession>A0A922J6E1</accession>
<dbReference type="EMBL" id="CM031833">
    <property type="protein sequence ID" value="KAG6696396.1"/>
    <property type="molecule type" value="Genomic_DNA"/>
</dbReference>
<name>A0A922J6E1_CARIL</name>
<reference evidence="1" key="1">
    <citation type="submission" date="2021-01" db="EMBL/GenBank/DDBJ databases">
        <authorList>
            <person name="Lovell J.T."/>
            <person name="Bentley N."/>
            <person name="Bhattarai G."/>
            <person name="Jenkins J.W."/>
            <person name="Sreedasyam A."/>
            <person name="Alarcon Y."/>
            <person name="Bock C."/>
            <person name="Boston L."/>
            <person name="Carlson J."/>
            <person name="Cervantes K."/>
            <person name="Clermont K."/>
            <person name="Krom N."/>
            <person name="Kubenka K."/>
            <person name="Mamidi S."/>
            <person name="Mattison C."/>
            <person name="Monteros M."/>
            <person name="Pisani C."/>
            <person name="Plott C."/>
            <person name="Rajasekar S."/>
            <person name="Rhein H.S."/>
            <person name="Rohla C."/>
            <person name="Song M."/>
            <person name="Hilaire R.S."/>
            <person name="Shu S."/>
            <person name="Wells L."/>
            <person name="Wang X."/>
            <person name="Webber J."/>
            <person name="Heerema R.J."/>
            <person name="Klein P."/>
            <person name="Conner P."/>
            <person name="Grauke L."/>
            <person name="Grimwood J."/>
            <person name="Schmutz J."/>
            <person name="Randall J.J."/>
        </authorList>
    </citation>
    <scope>NUCLEOTIDE SEQUENCE</scope>
    <source>
        <tissue evidence="1">Leaf</tissue>
    </source>
</reference>
<protein>
    <submittedName>
        <fullName evidence="1">Uncharacterized protein</fullName>
    </submittedName>
</protein>
<proteinExistence type="predicted"/>
<evidence type="ECO:0000313" key="1">
    <source>
        <dbReference type="EMBL" id="KAG6696396.1"/>
    </source>
</evidence>
<evidence type="ECO:0000313" key="2">
    <source>
        <dbReference type="Proteomes" id="UP000811246"/>
    </source>
</evidence>
<comment type="caution">
    <text evidence="1">The sequence shown here is derived from an EMBL/GenBank/DDBJ whole genome shotgun (WGS) entry which is preliminary data.</text>
</comment>
<dbReference type="Proteomes" id="UP000811246">
    <property type="component" value="Chromosome 9"/>
</dbReference>
<organism evidence="1 2">
    <name type="scientific">Carya illinoinensis</name>
    <name type="common">Pecan</name>
    <dbReference type="NCBI Taxonomy" id="32201"/>
    <lineage>
        <taxon>Eukaryota</taxon>
        <taxon>Viridiplantae</taxon>
        <taxon>Streptophyta</taxon>
        <taxon>Embryophyta</taxon>
        <taxon>Tracheophyta</taxon>
        <taxon>Spermatophyta</taxon>
        <taxon>Magnoliopsida</taxon>
        <taxon>eudicotyledons</taxon>
        <taxon>Gunneridae</taxon>
        <taxon>Pentapetalae</taxon>
        <taxon>rosids</taxon>
        <taxon>fabids</taxon>
        <taxon>Fagales</taxon>
        <taxon>Juglandaceae</taxon>
        <taxon>Carya</taxon>
    </lineage>
</organism>